<proteinExistence type="predicted"/>
<sequence length="91" mass="10323">MVCLQDWRLQNKFVLNSSIIESAKGNEANGTIGPSAILNNNLVTHTQQSLMTDESTLSRLVADRLDLPISRRLLDQHFELSVIKQCWEDQL</sequence>
<reference evidence="1" key="1">
    <citation type="submission" date="2021-02" db="EMBL/GenBank/DDBJ databases">
        <authorList>
            <person name="Nowell W R."/>
        </authorList>
    </citation>
    <scope>NUCLEOTIDE SEQUENCE</scope>
</reference>
<organism evidence="1 2">
    <name type="scientific">Rotaria magnacalcarata</name>
    <dbReference type="NCBI Taxonomy" id="392030"/>
    <lineage>
        <taxon>Eukaryota</taxon>
        <taxon>Metazoa</taxon>
        <taxon>Spiralia</taxon>
        <taxon>Gnathifera</taxon>
        <taxon>Rotifera</taxon>
        <taxon>Eurotatoria</taxon>
        <taxon>Bdelloidea</taxon>
        <taxon>Philodinida</taxon>
        <taxon>Philodinidae</taxon>
        <taxon>Rotaria</taxon>
    </lineage>
</organism>
<name>A0A821EI25_9BILA</name>
<gene>
    <name evidence="1" type="ORF">OVN521_LOCUS46402</name>
</gene>
<feature type="non-terminal residue" evidence="1">
    <location>
        <position position="91"/>
    </location>
</feature>
<accession>A0A821EI25</accession>
<comment type="caution">
    <text evidence="1">The sequence shown here is derived from an EMBL/GenBank/DDBJ whole genome shotgun (WGS) entry which is preliminary data.</text>
</comment>
<evidence type="ECO:0000313" key="2">
    <source>
        <dbReference type="Proteomes" id="UP000663866"/>
    </source>
</evidence>
<dbReference type="AlphaFoldDB" id="A0A821EI25"/>
<evidence type="ECO:0000313" key="1">
    <source>
        <dbReference type="EMBL" id="CAF4636392.1"/>
    </source>
</evidence>
<dbReference type="EMBL" id="CAJOBG010082350">
    <property type="protein sequence ID" value="CAF4636392.1"/>
    <property type="molecule type" value="Genomic_DNA"/>
</dbReference>
<keyword evidence="2" id="KW-1185">Reference proteome</keyword>
<dbReference type="Proteomes" id="UP000663866">
    <property type="component" value="Unassembled WGS sequence"/>
</dbReference>
<protein>
    <submittedName>
        <fullName evidence="1">Uncharacterized protein</fullName>
    </submittedName>
</protein>